<accession>A0A3Q2XD27</accession>
<evidence type="ECO:0000256" key="2">
    <source>
        <dbReference type="ARBA" id="ARBA00024414"/>
    </source>
</evidence>
<feature type="region of interest" description="Disordered" evidence="3">
    <location>
        <begin position="244"/>
        <end position="307"/>
    </location>
</feature>
<feature type="compositionally biased region" description="Basic and acidic residues" evidence="3">
    <location>
        <begin position="279"/>
        <end position="288"/>
    </location>
</feature>
<dbReference type="PANTHER" id="PTHR20929:SF11">
    <property type="entry name" value="DYNEIN AXONEMAL INTERMEDIATE CHAIN 7"/>
    <property type="match status" value="1"/>
</dbReference>
<dbReference type="OMA" id="FTRCEKT"/>
<dbReference type="STRING" id="109280.ENSHCOP00000002230"/>
<comment type="similarity">
    <text evidence="1">Belongs to the DNAI7 family.</text>
</comment>
<evidence type="ECO:0000256" key="1">
    <source>
        <dbReference type="ARBA" id="ARBA00024332"/>
    </source>
</evidence>
<name>A0A3Q2XD27_HIPCM</name>
<reference evidence="5" key="2">
    <citation type="submission" date="2025-09" db="UniProtKB">
        <authorList>
            <consortium name="Ensembl"/>
        </authorList>
    </citation>
    <scope>IDENTIFICATION</scope>
</reference>
<dbReference type="Proteomes" id="UP000264820">
    <property type="component" value="Unplaced"/>
</dbReference>
<sequence>MLGCYFAGFQGKKGPKLTKAEKARLKLEEEQRRLREEGCQISQNVLINAFKCPCSPLCLHHSKFDTLTNSFESFVFIQWKKYMQCSDIPDPAVQQDINTFISLWRDDPECSIKTLIEELEMLLREVTDANYIPKYQETLFHLQDMVYAKILNISMDILKVHRASNCIDTETGNMQAVMKDKNTTVCVWANLMRKSRFKCLTFEEVGMGFELTKQLAMSNIAVRVLHTSYDHLSTVSRMTHMEITVDEEPKETQEEVQEEQEEEPAQEQESEQIVEEEEPPARESEEAKLYSLTFRPAEVTPPPPEDDMMFYGEGVEAVDLRKYTPLGGVFYYELFHLPPQSHHVKGWEIRKISEARLKAFQYIPEKSNQTEDEEATCPLVGLSVRLPDTVVFLETPRVGRWDAEGKYWRTDGISDFSVKEHVSFKMDSFYPFVLMQHTYANFPFRSWELRPLGKDSRVICERVFFLSVFQGNQCMLQTDREVALTNLFGKWMSAPDLQQAMVKAGINVFVNEHTEKFVTSCRKVDPLREHVAYEQMALFASVCAFSWSKWNAQCGPEHLVIKVCEHQGLNPPPEDLWSLYLVAAQRFQKLEITETSEVFCADHHPDSEFHSTFIHMLQDNMSPEGISRTREAHFLFVDTVQSLFCATRPLMFC</sequence>
<dbReference type="GeneTree" id="ENSGT00390000004708"/>
<dbReference type="InterPro" id="IPR023247">
    <property type="entry name" value="IC97/Dnai7-like"/>
</dbReference>
<feature type="compositionally biased region" description="Acidic residues" evidence="3">
    <location>
        <begin position="244"/>
        <end position="278"/>
    </location>
</feature>
<dbReference type="InterPro" id="IPR031826">
    <property type="entry name" value="IC97/Casc1_N"/>
</dbReference>
<organism evidence="5 6">
    <name type="scientific">Hippocampus comes</name>
    <name type="common">Tiger tail seahorse</name>
    <dbReference type="NCBI Taxonomy" id="109280"/>
    <lineage>
        <taxon>Eukaryota</taxon>
        <taxon>Metazoa</taxon>
        <taxon>Chordata</taxon>
        <taxon>Craniata</taxon>
        <taxon>Vertebrata</taxon>
        <taxon>Euteleostomi</taxon>
        <taxon>Actinopterygii</taxon>
        <taxon>Neopterygii</taxon>
        <taxon>Teleostei</taxon>
        <taxon>Neoteleostei</taxon>
        <taxon>Acanthomorphata</taxon>
        <taxon>Syngnathiaria</taxon>
        <taxon>Syngnathiformes</taxon>
        <taxon>Syngnathoidei</taxon>
        <taxon>Syngnathidae</taxon>
        <taxon>Hippocampus</taxon>
    </lineage>
</organism>
<dbReference type="AlphaFoldDB" id="A0A3Q2XD27"/>
<reference evidence="5" key="1">
    <citation type="submission" date="2025-08" db="UniProtKB">
        <authorList>
            <consortium name="Ensembl"/>
        </authorList>
    </citation>
    <scope>IDENTIFICATION</scope>
</reference>
<evidence type="ECO:0000259" key="4">
    <source>
        <dbReference type="Pfam" id="PF15927"/>
    </source>
</evidence>
<protein>
    <recommendedName>
        <fullName evidence="2">Dynein axonemal intermediate chain 7</fullName>
    </recommendedName>
</protein>
<proteinExistence type="inferred from homology"/>
<evidence type="ECO:0000313" key="5">
    <source>
        <dbReference type="Ensembl" id="ENSHCOP00000002230.1"/>
    </source>
</evidence>
<dbReference type="PANTHER" id="PTHR20929">
    <property type="entry name" value="LUNG ADENOMA SUSCEPTIBILITY 1-RELATED"/>
    <property type="match status" value="1"/>
</dbReference>
<dbReference type="GO" id="GO:0008017">
    <property type="term" value="F:microtubule binding"/>
    <property type="evidence" value="ECO:0007669"/>
    <property type="project" value="TreeGrafter"/>
</dbReference>
<dbReference type="Ensembl" id="ENSHCOT00000010767.1">
    <property type="protein sequence ID" value="ENSHCOP00000002230.1"/>
    <property type="gene ID" value="ENSHCOG00000003329.1"/>
</dbReference>
<keyword evidence="6" id="KW-1185">Reference proteome</keyword>
<dbReference type="GO" id="GO:0048487">
    <property type="term" value="F:beta-tubulin binding"/>
    <property type="evidence" value="ECO:0007669"/>
    <property type="project" value="TreeGrafter"/>
</dbReference>
<feature type="domain" description="IC97/Casc1 N-terminal" evidence="4">
    <location>
        <begin position="19"/>
        <end position="195"/>
    </location>
</feature>
<dbReference type="GO" id="GO:0005930">
    <property type="term" value="C:axoneme"/>
    <property type="evidence" value="ECO:0007669"/>
    <property type="project" value="TreeGrafter"/>
</dbReference>
<dbReference type="Pfam" id="PF15927">
    <property type="entry name" value="Casc1_N"/>
    <property type="match status" value="1"/>
</dbReference>
<dbReference type="PRINTS" id="PR02043">
    <property type="entry name" value="CANCERSCCP1"/>
</dbReference>
<evidence type="ECO:0000256" key="3">
    <source>
        <dbReference type="SAM" id="MobiDB-lite"/>
    </source>
</evidence>
<evidence type="ECO:0000313" key="6">
    <source>
        <dbReference type="Proteomes" id="UP000264820"/>
    </source>
</evidence>